<dbReference type="RefSeq" id="XP_019546644.3">
    <property type="nucleotide sequence ID" value="XM_019691099.3"/>
</dbReference>
<dbReference type="GeneID" id="109416979"/>
<evidence type="ECO:0000313" key="1">
    <source>
        <dbReference type="EnsemblMetazoa" id="AALFPA23_020924.P30883"/>
    </source>
</evidence>
<dbReference type="Proteomes" id="UP000069940">
    <property type="component" value="Unassembled WGS sequence"/>
</dbReference>
<keyword evidence="2" id="KW-1185">Reference proteome</keyword>
<dbReference type="Gene3D" id="1.10.530.10">
    <property type="match status" value="1"/>
</dbReference>
<name>A0ABM1ZR92_AEDAL</name>
<organism evidence="1 2">
    <name type="scientific">Aedes albopictus</name>
    <name type="common">Asian tiger mosquito</name>
    <name type="synonym">Stegomyia albopicta</name>
    <dbReference type="NCBI Taxonomy" id="7160"/>
    <lineage>
        <taxon>Eukaryota</taxon>
        <taxon>Metazoa</taxon>
        <taxon>Ecdysozoa</taxon>
        <taxon>Arthropoda</taxon>
        <taxon>Hexapoda</taxon>
        <taxon>Insecta</taxon>
        <taxon>Pterygota</taxon>
        <taxon>Neoptera</taxon>
        <taxon>Endopterygota</taxon>
        <taxon>Diptera</taxon>
        <taxon>Nematocera</taxon>
        <taxon>Culicoidea</taxon>
        <taxon>Culicidae</taxon>
        <taxon>Culicinae</taxon>
        <taxon>Aedini</taxon>
        <taxon>Aedes</taxon>
        <taxon>Stegomyia</taxon>
    </lineage>
</organism>
<dbReference type="InterPro" id="IPR023346">
    <property type="entry name" value="Lysozyme-like_dom_sf"/>
</dbReference>
<evidence type="ECO:0000313" key="2">
    <source>
        <dbReference type="Proteomes" id="UP000069940"/>
    </source>
</evidence>
<sequence length="180" mass="20886">MITKEQLNQILTDNHYITISTAAVDVVVEDVNQMDCSDNERAMFLAHMIHESFGFTRWVEKNGPEMNYTPHYGRGYIYLTYRRNYRAYSRAIFGNPQELDENPDKVCESEKTMMRASMWVWENLVRPNGGPSRNNFYLTTKAIKGENEAVDSYVSLRRYSIYTDLARLLGVTDLAVNEDS</sequence>
<dbReference type="EnsemblMetazoa" id="AALFPA23_020924.R30883">
    <property type="protein sequence ID" value="AALFPA23_020924.P30883"/>
    <property type="gene ID" value="AALFPA23_020924"/>
</dbReference>
<reference evidence="1" key="2">
    <citation type="submission" date="2025-05" db="UniProtKB">
        <authorList>
            <consortium name="EnsemblMetazoa"/>
        </authorList>
    </citation>
    <scope>IDENTIFICATION</scope>
    <source>
        <strain evidence="1">Foshan</strain>
    </source>
</reference>
<protein>
    <recommendedName>
        <fullName evidence="3">Glycoside hydrolase family 19 catalytic domain-containing protein</fullName>
    </recommendedName>
</protein>
<reference evidence="2" key="1">
    <citation type="journal article" date="2015" name="Proc. Natl. Acad. Sci. U.S.A.">
        <title>Genome sequence of the Asian Tiger mosquito, Aedes albopictus, reveals insights into its biology, genetics, and evolution.</title>
        <authorList>
            <person name="Chen X.G."/>
            <person name="Jiang X."/>
            <person name="Gu J."/>
            <person name="Xu M."/>
            <person name="Wu Y."/>
            <person name="Deng Y."/>
            <person name="Zhang C."/>
            <person name="Bonizzoni M."/>
            <person name="Dermauw W."/>
            <person name="Vontas J."/>
            <person name="Armbruster P."/>
            <person name="Huang X."/>
            <person name="Yang Y."/>
            <person name="Zhang H."/>
            <person name="He W."/>
            <person name="Peng H."/>
            <person name="Liu Y."/>
            <person name="Wu K."/>
            <person name="Chen J."/>
            <person name="Lirakis M."/>
            <person name="Topalis P."/>
            <person name="Van Leeuwen T."/>
            <person name="Hall A.B."/>
            <person name="Jiang X."/>
            <person name="Thorpe C."/>
            <person name="Mueller R.L."/>
            <person name="Sun C."/>
            <person name="Waterhouse R.M."/>
            <person name="Yan G."/>
            <person name="Tu Z.J."/>
            <person name="Fang X."/>
            <person name="James A.A."/>
        </authorList>
    </citation>
    <scope>NUCLEOTIDE SEQUENCE [LARGE SCALE GENOMIC DNA]</scope>
    <source>
        <strain evidence="2">Foshan</strain>
    </source>
</reference>
<dbReference type="SUPFAM" id="SSF53955">
    <property type="entry name" value="Lysozyme-like"/>
    <property type="match status" value="1"/>
</dbReference>
<proteinExistence type="predicted"/>
<accession>A0ABM1ZR92</accession>
<evidence type="ECO:0008006" key="3">
    <source>
        <dbReference type="Google" id="ProtNLM"/>
    </source>
</evidence>